<name>A0A4C1TR74_EUMVA</name>
<accession>A0A4C1TR74</accession>
<reference evidence="1 2" key="1">
    <citation type="journal article" date="2019" name="Commun. Biol.">
        <title>The bagworm genome reveals a unique fibroin gene that provides high tensile strength.</title>
        <authorList>
            <person name="Kono N."/>
            <person name="Nakamura H."/>
            <person name="Ohtoshi R."/>
            <person name="Tomita M."/>
            <person name="Numata K."/>
            <person name="Arakawa K."/>
        </authorList>
    </citation>
    <scope>NUCLEOTIDE SEQUENCE [LARGE SCALE GENOMIC DNA]</scope>
</reference>
<evidence type="ECO:0000313" key="2">
    <source>
        <dbReference type="Proteomes" id="UP000299102"/>
    </source>
</evidence>
<dbReference type="Proteomes" id="UP000299102">
    <property type="component" value="Unassembled WGS sequence"/>
</dbReference>
<sequence length="131" mass="14506">MVKGKQAPQTIMKPGLTHIHLSSNATSEPHGRALRTVTPFKSVLIFYSYFLNGYRYHSPVTSSALESRRIRQFNTSGVCRENDLTLSNDMPVLCSVGRDESDDKSEDFDRFTECGRTAHASAEGACAMDDA</sequence>
<gene>
    <name evidence="1" type="ORF">EVAR_10034_1</name>
</gene>
<dbReference type="EMBL" id="BGZK01000079">
    <property type="protein sequence ID" value="GBP16458.1"/>
    <property type="molecule type" value="Genomic_DNA"/>
</dbReference>
<keyword evidence="2" id="KW-1185">Reference proteome</keyword>
<organism evidence="1 2">
    <name type="scientific">Eumeta variegata</name>
    <name type="common">Bagworm moth</name>
    <name type="synonym">Eumeta japonica</name>
    <dbReference type="NCBI Taxonomy" id="151549"/>
    <lineage>
        <taxon>Eukaryota</taxon>
        <taxon>Metazoa</taxon>
        <taxon>Ecdysozoa</taxon>
        <taxon>Arthropoda</taxon>
        <taxon>Hexapoda</taxon>
        <taxon>Insecta</taxon>
        <taxon>Pterygota</taxon>
        <taxon>Neoptera</taxon>
        <taxon>Endopterygota</taxon>
        <taxon>Lepidoptera</taxon>
        <taxon>Glossata</taxon>
        <taxon>Ditrysia</taxon>
        <taxon>Tineoidea</taxon>
        <taxon>Psychidae</taxon>
        <taxon>Oiketicinae</taxon>
        <taxon>Eumeta</taxon>
    </lineage>
</organism>
<dbReference type="AlphaFoldDB" id="A0A4C1TR74"/>
<protein>
    <submittedName>
        <fullName evidence="1">Uncharacterized protein</fullName>
    </submittedName>
</protein>
<proteinExistence type="predicted"/>
<comment type="caution">
    <text evidence="1">The sequence shown here is derived from an EMBL/GenBank/DDBJ whole genome shotgun (WGS) entry which is preliminary data.</text>
</comment>
<evidence type="ECO:0000313" key="1">
    <source>
        <dbReference type="EMBL" id="GBP16458.1"/>
    </source>
</evidence>